<accession>A0A1S5S9V4</accession>
<dbReference type="Pfam" id="PF07852">
    <property type="entry name" value="DUF1642"/>
    <property type="match status" value="1"/>
</dbReference>
<dbReference type="EMBL" id="KY065463">
    <property type="protein sequence ID" value="APD22313.1"/>
    <property type="molecule type" value="Genomic_DNA"/>
</dbReference>
<dbReference type="Proteomes" id="UP000224646">
    <property type="component" value="Segment"/>
</dbReference>
<organism evidence="1 2">
    <name type="scientific">Streptococcus phage IPP22</name>
    <dbReference type="NCBI Taxonomy" id="1916162"/>
    <lineage>
        <taxon>Viruses</taxon>
        <taxon>Duplodnaviria</taxon>
        <taxon>Heunggongvirae</taxon>
        <taxon>Uroviricota</taxon>
        <taxon>Caudoviricetes</taxon>
        <taxon>Mcshanvirinae</taxon>
        <taxon>Medawarvirus</taxon>
        <taxon>Medawarvirus IPP22</taxon>
    </lineage>
</organism>
<proteinExistence type="predicted"/>
<name>A0A1S5S9V4_9CAUD</name>
<evidence type="ECO:0008006" key="3">
    <source>
        <dbReference type="Google" id="ProtNLM"/>
    </source>
</evidence>
<sequence>MKLNELIKKYKKLEGVWNAEGAELARQIFLQDLEQLDKPKPVKVPQCVAEYIEFKKKNNFHVYGLAWLDGYEVEKEKRYFVKIKGNIKENMLVYGELLKRYFFTKSFSLDDVIYSHTRKELEDANFGWVFDCEGIEIEEVE</sequence>
<reference evidence="1 2" key="1">
    <citation type="journal article" date="2017" name="Sci. Rep.">
        <title>Pneumococcal prophages are diverse, but not without structure or history.</title>
        <authorList>
            <person name="Brueggemann A.B."/>
            <person name="Harrold C.L."/>
            <person name="Rezaei Javan R."/>
            <person name="van Tonder A.J."/>
            <person name="McDonnell A.J."/>
            <person name="Edwards B.A."/>
        </authorList>
    </citation>
    <scope>NUCLEOTIDE SEQUENCE [LARGE SCALE GENOMIC DNA]</scope>
</reference>
<dbReference type="InterPro" id="IPR012865">
    <property type="entry name" value="DUF1642"/>
</dbReference>
<gene>
    <name evidence="1" type="ORF">IPP22_00025</name>
</gene>
<protein>
    <recommendedName>
        <fullName evidence="3">Phage protein</fullName>
    </recommendedName>
</protein>
<evidence type="ECO:0000313" key="1">
    <source>
        <dbReference type="EMBL" id="APD22313.1"/>
    </source>
</evidence>
<evidence type="ECO:0000313" key="2">
    <source>
        <dbReference type="Proteomes" id="UP000224646"/>
    </source>
</evidence>
<keyword evidence="2" id="KW-1185">Reference proteome</keyword>